<accession>A0AAV2TG08</accession>
<gene>
    <name evidence="1" type="ORF">CDAUBV1_LOCUS9427</name>
</gene>
<dbReference type="EMBL" id="CAXLJL010000256">
    <property type="protein sequence ID" value="CAL5135256.1"/>
    <property type="molecule type" value="Genomic_DNA"/>
</dbReference>
<dbReference type="AlphaFoldDB" id="A0AAV2TG08"/>
<reference evidence="1" key="1">
    <citation type="submission" date="2024-06" db="EMBL/GenBank/DDBJ databases">
        <authorList>
            <person name="Liu X."/>
            <person name="Lenzi L."/>
            <person name="Haldenby T S."/>
            <person name="Uol C."/>
        </authorList>
    </citation>
    <scope>NUCLEOTIDE SEQUENCE</scope>
</reference>
<name>A0AAV2TG08_CALDB</name>
<comment type="caution">
    <text evidence="1">The sequence shown here is derived from an EMBL/GenBank/DDBJ whole genome shotgun (WGS) entry which is preliminary data.</text>
</comment>
<protein>
    <submittedName>
        <fullName evidence="1">Uncharacterized protein</fullName>
    </submittedName>
</protein>
<evidence type="ECO:0000313" key="2">
    <source>
        <dbReference type="Proteomes" id="UP001497525"/>
    </source>
</evidence>
<dbReference type="Proteomes" id="UP001497525">
    <property type="component" value="Unassembled WGS sequence"/>
</dbReference>
<sequence>MTSTVYKSLAQELGQYKVVNNVQSRQFVEELSTHAEVDLECGDVSKRHLTALKTVTENSAWCDFGGKTWPGDNPPSSEAIHRATATALNAADNTDLSPPYAWGNGPVWMTKCTTTPWACIPISTSFLHLCTSNVAKASTISSVSVSVHCRNPYQNAVSMPFVSRQPLSWRVPNY</sequence>
<organism evidence="1 2">
    <name type="scientific">Calicophoron daubneyi</name>
    <name type="common">Rumen fluke</name>
    <name type="synonym">Paramphistomum daubneyi</name>
    <dbReference type="NCBI Taxonomy" id="300641"/>
    <lineage>
        <taxon>Eukaryota</taxon>
        <taxon>Metazoa</taxon>
        <taxon>Spiralia</taxon>
        <taxon>Lophotrochozoa</taxon>
        <taxon>Platyhelminthes</taxon>
        <taxon>Trematoda</taxon>
        <taxon>Digenea</taxon>
        <taxon>Plagiorchiida</taxon>
        <taxon>Pronocephalata</taxon>
        <taxon>Paramphistomoidea</taxon>
        <taxon>Paramphistomidae</taxon>
        <taxon>Calicophoron</taxon>
    </lineage>
</organism>
<proteinExistence type="predicted"/>
<evidence type="ECO:0000313" key="1">
    <source>
        <dbReference type="EMBL" id="CAL5135256.1"/>
    </source>
</evidence>